<reference evidence="8 9" key="1">
    <citation type="submission" date="2018-05" db="EMBL/GenBank/DDBJ databases">
        <title>Streptomyces venezuelae.</title>
        <authorList>
            <person name="Kim W."/>
            <person name="Lee N."/>
            <person name="Cho B.-K."/>
        </authorList>
    </citation>
    <scope>NUCLEOTIDE SEQUENCE [LARGE SCALE GENOMIC DNA]</scope>
    <source>
        <strain evidence="8 9">ATCC 21782</strain>
    </source>
</reference>
<dbReference type="Proteomes" id="UP000325211">
    <property type="component" value="Chromosome"/>
</dbReference>
<keyword evidence="2 5" id="KW-0694">RNA-binding</keyword>
<dbReference type="Gene3D" id="2.40.240.10">
    <property type="entry name" value="Ribosomal Protein L25, Chain P"/>
    <property type="match status" value="1"/>
</dbReference>
<dbReference type="InterPro" id="IPR020930">
    <property type="entry name" value="Ribosomal_uL5_bac-type"/>
</dbReference>
<name>A0A5P2D0H3_STRVZ</name>
<dbReference type="GO" id="GO:0006412">
    <property type="term" value="P:translation"/>
    <property type="evidence" value="ECO:0007669"/>
    <property type="project" value="UniProtKB-UniRule"/>
</dbReference>
<feature type="domain" description="Large ribosomal subunit protein bL25 beta" evidence="7">
    <location>
        <begin position="99"/>
        <end position="180"/>
    </location>
</feature>
<dbReference type="RefSeq" id="WP_150208111.1">
    <property type="nucleotide sequence ID" value="NZ_CP029190.1"/>
</dbReference>
<dbReference type="AlphaFoldDB" id="A0A5P2D0H3"/>
<dbReference type="InterPro" id="IPR020057">
    <property type="entry name" value="Ribosomal_bL25_b-dom"/>
</dbReference>
<dbReference type="Pfam" id="PF01386">
    <property type="entry name" value="Ribosomal_L25p"/>
    <property type="match status" value="1"/>
</dbReference>
<evidence type="ECO:0000259" key="6">
    <source>
        <dbReference type="Pfam" id="PF01386"/>
    </source>
</evidence>
<dbReference type="InterPro" id="IPR020056">
    <property type="entry name" value="Rbsml_bL25/Gln-tRNA_synth_N"/>
</dbReference>
<keyword evidence="1 5" id="KW-0699">rRNA-binding</keyword>
<dbReference type="GO" id="GO:0003735">
    <property type="term" value="F:structural constituent of ribosome"/>
    <property type="evidence" value="ECO:0007669"/>
    <property type="project" value="InterPro"/>
</dbReference>
<evidence type="ECO:0000256" key="4">
    <source>
        <dbReference type="ARBA" id="ARBA00023274"/>
    </source>
</evidence>
<sequence length="197" mass="20615">MSEVKLSAEIRNTFGKGSARQARRAAQTPAVIYGHGQAPKHVNVEAHGLMMALKTPNVLISLDIAGDGTELVLPKAVQRHPLKRTISHVDFLIVKKGEKVTVEVPVQTEGELAAGANMLETLLTTITVEAEATHLPEAVTVSIEGLEAGATIHAKDLVLPKGTTLAVDGETAVLQVVAPQAEEPAAEAAEGEESAEA</sequence>
<protein>
    <recommendedName>
        <fullName evidence="5">Large ribosomal subunit protein bL25</fullName>
    </recommendedName>
    <alternativeName>
        <fullName evidence="5">General stress protein CTC</fullName>
    </alternativeName>
</protein>
<dbReference type="InterPro" id="IPR037121">
    <property type="entry name" value="Ribosomal_bL25_C"/>
</dbReference>
<proteinExistence type="inferred from homology"/>
<evidence type="ECO:0000313" key="8">
    <source>
        <dbReference type="EMBL" id="QES48632.1"/>
    </source>
</evidence>
<feature type="domain" description="Large ribosomal subunit protein bL25 L25" evidence="6">
    <location>
        <begin position="6"/>
        <end position="91"/>
    </location>
</feature>
<evidence type="ECO:0000256" key="5">
    <source>
        <dbReference type="HAMAP-Rule" id="MF_01334"/>
    </source>
</evidence>
<dbReference type="EMBL" id="CP029190">
    <property type="protein sequence ID" value="QES48632.1"/>
    <property type="molecule type" value="Genomic_DNA"/>
</dbReference>
<dbReference type="InterPro" id="IPR001021">
    <property type="entry name" value="Ribosomal_bL25_long"/>
</dbReference>
<dbReference type="NCBIfam" id="TIGR00731">
    <property type="entry name" value="bL25_bact_ctc"/>
    <property type="match status" value="1"/>
</dbReference>
<comment type="similarity">
    <text evidence="5">Belongs to the bacterial ribosomal protein bL25 family. CTC subfamily.</text>
</comment>
<dbReference type="CDD" id="cd00495">
    <property type="entry name" value="Ribosomal_L25_TL5_CTC"/>
    <property type="match status" value="1"/>
</dbReference>
<dbReference type="Pfam" id="PF14693">
    <property type="entry name" value="Ribosomal_TL5_C"/>
    <property type="match status" value="1"/>
</dbReference>
<dbReference type="SUPFAM" id="SSF50715">
    <property type="entry name" value="Ribosomal protein L25-like"/>
    <property type="match status" value="1"/>
</dbReference>
<dbReference type="PANTHER" id="PTHR33284:SF1">
    <property type="entry name" value="RIBOSOMAL PROTEIN L25_GLN-TRNA SYNTHETASE, ANTI-CODON-BINDING DOMAIN-CONTAINING PROTEIN"/>
    <property type="match status" value="1"/>
</dbReference>
<evidence type="ECO:0000259" key="7">
    <source>
        <dbReference type="Pfam" id="PF14693"/>
    </source>
</evidence>
<gene>
    <name evidence="5" type="primary">rplY</name>
    <name evidence="5" type="synonym">ctc</name>
    <name evidence="8" type="ORF">DEJ50_13165</name>
</gene>
<dbReference type="Gene3D" id="2.170.120.20">
    <property type="entry name" value="Ribosomal protein L25, beta domain"/>
    <property type="match status" value="1"/>
</dbReference>
<evidence type="ECO:0000256" key="3">
    <source>
        <dbReference type="ARBA" id="ARBA00022980"/>
    </source>
</evidence>
<comment type="function">
    <text evidence="5">This is one of the proteins that binds to the 5S RNA in the ribosome where it forms part of the central protuberance.</text>
</comment>
<comment type="subunit">
    <text evidence="5">Part of the 50S ribosomal subunit; part of the 5S rRNA/L5/L18/L25 subcomplex. Contacts the 5S rRNA. Binds to the 5S rRNA independently of L5 and L18.</text>
</comment>
<dbReference type="GO" id="GO:0008097">
    <property type="term" value="F:5S rRNA binding"/>
    <property type="evidence" value="ECO:0007669"/>
    <property type="project" value="InterPro"/>
</dbReference>
<dbReference type="HAMAP" id="MF_01334">
    <property type="entry name" value="Ribosomal_bL25_CTC"/>
    <property type="match status" value="1"/>
</dbReference>
<evidence type="ECO:0000313" key="9">
    <source>
        <dbReference type="Proteomes" id="UP000325211"/>
    </source>
</evidence>
<dbReference type="InterPro" id="IPR029751">
    <property type="entry name" value="Ribosomal_L25_dom"/>
</dbReference>
<keyword evidence="4 5" id="KW-0687">Ribonucleoprotein</keyword>
<dbReference type="NCBIfam" id="NF004131">
    <property type="entry name" value="PRK05618.2-1"/>
    <property type="match status" value="1"/>
</dbReference>
<accession>A0A5P2D0H3</accession>
<organism evidence="8 9">
    <name type="scientific">Streptomyces venezuelae</name>
    <dbReference type="NCBI Taxonomy" id="54571"/>
    <lineage>
        <taxon>Bacteria</taxon>
        <taxon>Bacillati</taxon>
        <taxon>Actinomycetota</taxon>
        <taxon>Actinomycetes</taxon>
        <taxon>Kitasatosporales</taxon>
        <taxon>Streptomycetaceae</taxon>
        <taxon>Streptomyces</taxon>
    </lineage>
</organism>
<evidence type="ECO:0000256" key="2">
    <source>
        <dbReference type="ARBA" id="ARBA00022884"/>
    </source>
</evidence>
<dbReference type="OrthoDB" id="5242980at2"/>
<dbReference type="PANTHER" id="PTHR33284">
    <property type="entry name" value="RIBOSOMAL PROTEIN L25/GLN-TRNA SYNTHETASE, ANTI-CODON-BINDING DOMAIN-CONTAINING PROTEIN"/>
    <property type="match status" value="1"/>
</dbReference>
<keyword evidence="3 5" id="KW-0689">Ribosomal protein</keyword>
<evidence type="ECO:0000256" key="1">
    <source>
        <dbReference type="ARBA" id="ARBA00022730"/>
    </source>
</evidence>
<dbReference type="GO" id="GO:0022625">
    <property type="term" value="C:cytosolic large ribosomal subunit"/>
    <property type="evidence" value="ECO:0007669"/>
    <property type="project" value="TreeGrafter"/>
</dbReference>
<dbReference type="InterPro" id="IPR011035">
    <property type="entry name" value="Ribosomal_bL25/Gln-tRNA_synth"/>
</dbReference>